<dbReference type="AlphaFoldDB" id="A0AAV9J5C4"/>
<evidence type="ECO:0000259" key="1">
    <source>
        <dbReference type="Pfam" id="PF07883"/>
    </source>
</evidence>
<dbReference type="Proteomes" id="UP001324427">
    <property type="component" value="Unassembled WGS sequence"/>
</dbReference>
<dbReference type="CDD" id="cd02231">
    <property type="entry name" value="cupin_BLL6423-like"/>
    <property type="match status" value="1"/>
</dbReference>
<reference evidence="2 3" key="1">
    <citation type="submission" date="2021-11" db="EMBL/GenBank/DDBJ databases">
        <title>Black yeast isolated from Biological Soil Crust.</title>
        <authorList>
            <person name="Kurbessoian T."/>
        </authorList>
    </citation>
    <scope>NUCLEOTIDE SEQUENCE [LARGE SCALE GENOMIC DNA]</scope>
    <source>
        <strain evidence="2 3">CCFEE 5522</strain>
    </source>
</reference>
<protein>
    <recommendedName>
        <fullName evidence="1">Cupin type-2 domain-containing protein</fullName>
    </recommendedName>
</protein>
<dbReference type="InterPro" id="IPR013096">
    <property type="entry name" value="Cupin_2"/>
</dbReference>
<sequence>MSHHYITTHGDQGESVFSTKVPTEHYAHDIPGGKLEIIYSAHTFPPNLSTELDIDQYAHDRTHGLPAENPICPVDGTATAIVSMPPNAVSLMHRTMTLDVAIVIEGVIELHLEGGESRTLHAGDSITQRGTMHMWKNVTPDDGWARMAGFATPIAQPFEVAGKRLETEWRM</sequence>
<gene>
    <name evidence="2" type="ORF">LTR36_010318</name>
</gene>
<dbReference type="InterPro" id="IPR047142">
    <property type="entry name" value="OryJ/VirC-like"/>
</dbReference>
<evidence type="ECO:0000313" key="2">
    <source>
        <dbReference type="EMBL" id="KAK4539857.1"/>
    </source>
</evidence>
<organism evidence="2 3">
    <name type="scientific">Oleoguttula mirabilis</name>
    <dbReference type="NCBI Taxonomy" id="1507867"/>
    <lineage>
        <taxon>Eukaryota</taxon>
        <taxon>Fungi</taxon>
        <taxon>Dikarya</taxon>
        <taxon>Ascomycota</taxon>
        <taxon>Pezizomycotina</taxon>
        <taxon>Dothideomycetes</taxon>
        <taxon>Dothideomycetidae</taxon>
        <taxon>Mycosphaerellales</taxon>
        <taxon>Teratosphaeriaceae</taxon>
        <taxon>Oleoguttula</taxon>
    </lineage>
</organism>
<dbReference type="Pfam" id="PF07883">
    <property type="entry name" value="Cupin_2"/>
    <property type="match status" value="1"/>
</dbReference>
<evidence type="ECO:0000313" key="3">
    <source>
        <dbReference type="Proteomes" id="UP001324427"/>
    </source>
</evidence>
<accession>A0AAV9J5C4</accession>
<dbReference type="EMBL" id="JAVFHQ010000081">
    <property type="protein sequence ID" value="KAK4539857.1"/>
    <property type="molecule type" value="Genomic_DNA"/>
</dbReference>
<keyword evidence="3" id="KW-1185">Reference proteome</keyword>
<feature type="domain" description="Cupin type-2" evidence="1">
    <location>
        <begin position="81"/>
        <end position="140"/>
    </location>
</feature>
<dbReference type="PANTHER" id="PTHR36156">
    <property type="entry name" value="SLR2101 PROTEIN"/>
    <property type="match status" value="1"/>
</dbReference>
<dbReference type="InterPro" id="IPR011051">
    <property type="entry name" value="RmlC_Cupin_sf"/>
</dbReference>
<comment type="caution">
    <text evidence="2">The sequence shown here is derived from an EMBL/GenBank/DDBJ whole genome shotgun (WGS) entry which is preliminary data.</text>
</comment>
<dbReference type="Gene3D" id="2.60.120.10">
    <property type="entry name" value="Jelly Rolls"/>
    <property type="match status" value="1"/>
</dbReference>
<dbReference type="PANTHER" id="PTHR36156:SF2">
    <property type="entry name" value="CUPIN TYPE-2 DOMAIN-CONTAINING PROTEIN"/>
    <property type="match status" value="1"/>
</dbReference>
<proteinExistence type="predicted"/>
<dbReference type="SUPFAM" id="SSF51182">
    <property type="entry name" value="RmlC-like cupins"/>
    <property type="match status" value="1"/>
</dbReference>
<dbReference type="InterPro" id="IPR014710">
    <property type="entry name" value="RmlC-like_jellyroll"/>
</dbReference>
<name>A0AAV9J5C4_9PEZI</name>